<reference evidence="4" key="1">
    <citation type="submission" date="2025-08" db="UniProtKB">
        <authorList>
            <consortium name="RefSeq"/>
        </authorList>
    </citation>
    <scope>IDENTIFICATION</scope>
</reference>
<evidence type="ECO:0000313" key="4">
    <source>
        <dbReference type="RefSeq" id="XP_026637124.1"/>
    </source>
</evidence>
<dbReference type="PRINTS" id="PR00190">
    <property type="entry name" value="ACTIN"/>
</dbReference>
<dbReference type="Gene3D" id="3.90.640.10">
    <property type="entry name" value="Actin, Chain A, domain 4"/>
    <property type="match status" value="1"/>
</dbReference>
<evidence type="ECO:0000256" key="1">
    <source>
        <dbReference type="RuleBase" id="RU000487"/>
    </source>
</evidence>
<keyword evidence="3" id="KW-1185">Reference proteome</keyword>
<feature type="compositionally biased region" description="Low complexity" evidence="2">
    <location>
        <begin position="428"/>
        <end position="445"/>
    </location>
</feature>
<organism evidence="3 4">
    <name type="scientific">Microtus ochrogaster</name>
    <name type="common">Prairie vole</name>
    <dbReference type="NCBI Taxonomy" id="79684"/>
    <lineage>
        <taxon>Eukaryota</taxon>
        <taxon>Metazoa</taxon>
        <taxon>Chordata</taxon>
        <taxon>Craniata</taxon>
        <taxon>Vertebrata</taxon>
        <taxon>Euteleostomi</taxon>
        <taxon>Mammalia</taxon>
        <taxon>Eutheria</taxon>
        <taxon>Euarchontoglires</taxon>
        <taxon>Glires</taxon>
        <taxon>Rodentia</taxon>
        <taxon>Myomorpha</taxon>
        <taxon>Muroidea</taxon>
        <taxon>Cricetidae</taxon>
        <taxon>Arvicolinae</taxon>
        <taxon>Microtus</taxon>
    </lineage>
</organism>
<comment type="similarity">
    <text evidence="1">Belongs to the actin family.</text>
</comment>
<gene>
    <name evidence="4" type="primary">LOC101993520</name>
</gene>
<feature type="compositionally biased region" description="Low complexity" evidence="2">
    <location>
        <begin position="408"/>
        <end position="421"/>
    </location>
</feature>
<feature type="region of interest" description="Disordered" evidence="2">
    <location>
        <begin position="333"/>
        <end position="477"/>
    </location>
</feature>
<proteinExistence type="inferred from homology"/>
<evidence type="ECO:0000256" key="2">
    <source>
        <dbReference type="SAM" id="MobiDB-lite"/>
    </source>
</evidence>
<dbReference type="GeneID" id="101993520"/>
<dbReference type="PANTHER" id="PTHR11937">
    <property type="entry name" value="ACTIN"/>
    <property type="match status" value="1"/>
</dbReference>
<dbReference type="Gene3D" id="3.30.420.40">
    <property type="match status" value="2"/>
</dbReference>
<dbReference type="Pfam" id="PF00022">
    <property type="entry name" value="Actin"/>
    <property type="match status" value="1"/>
</dbReference>
<dbReference type="SUPFAM" id="SSF53067">
    <property type="entry name" value="Actin-like ATPase domain"/>
    <property type="match status" value="2"/>
</dbReference>
<sequence>MMDHTPLVCDYGSGVSKVGFAGAEGPLAVFPTILGKLKHNNLLVGVEEKDWFVGAEAQNNLKNLNMHYPITRGAITDWDDVEKIWHHSFYQVLRVAPEEHPLMITEPPLNSTDVKCRMTQILFETFNVPALYVANQGVLSMYAAGRTSGITIECGEGMTYFVPVINGFPLQLSTTKLDIAGQDLTTYLLKLLSDSGNLLVSTADREYIRDLKEKHCYVTLDYDMEISKNAVPSQQKKVQLPDGREVSLEQEALTCSEALFNTSLIGRSNPGIHMQVQQSITSCDHSHWRTLFGHIILSGGTGAFSGLRLRLQREISKLVSPGLCVKLRPVSSPGRKVAEPWWPGRQTQACCPGGRRETGTGAAGAGRPREVPSPRLPAPAVAFRPRSPRLPVAQDGAGLRSAPPKPPALLGAVPLGPPGSSGVRYLNSSPGLGPAPGAGARSPISRGPGPSKPRRGSAAGPPGGALGGDLRPDLSVP</sequence>
<evidence type="ECO:0000313" key="3">
    <source>
        <dbReference type="Proteomes" id="UP000694915"/>
    </source>
</evidence>
<dbReference type="InterPro" id="IPR043129">
    <property type="entry name" value="ATPase_NBD"/>
</dbReference>
<protein>
    <submittedName>
        <fullName evidence="4">Actin-like</fullName>
    </submittedName>
</protein>
<dbReference type="SMART" id="SM00268">
    <property type="entry name" value="ACTIN"/>
    <property type="match status" value="1"/>
</dbReference>
<accession>A0ABM1U562</accession>
<dbReference type="InterPro" id="IPR004000">
    <property type="entry name" value="Actin"/>
</dbReference>
<dbReference type="Proteomes" id="UP000694915">
    <property type="component" value="Chromosome 8"/>
</dbReference>
<dbReference type="RefSeq" id="XP_026637124.1">
    <property type="nucleotide sequence ID" value="XM_026781323.1"/>
</dbReference>
<name>A0ABM1U562_MICOH</name>